<evidence type="ECO:0000256" key="11">
    <source>
        <dbReference type="SAM" id="Phobius"/>
    </source>
</evidence>
<dbReference type="CDD" id="cd16900">
    <property type="entry name" value="endolysin_R21-like"/>
    <property type="match status" value="1"/>
</dbReference>
<dbReference type="InterPro" id="IPR051018">
    <property type="entry name" value="Bacteriophage_GH24"/>
</dbReference>
<evidence type="ECO:0000256" key="5">
    <source>
        <dbReference type="ARBA" id="ARBA00022801"/>
    </source>
</evidence>
<evidence type="ECO:0000256" key="6">
    <source>
        <dbReference type="ARBA" id="ARBA00022852"/>
    </source>
</evidence>
<dbReference type="RefSeq" id="NP_858975.1">
    <property type="nucleotide sequence ID" value="NC_004902.1"/>
</dbReference>
<evidence type="ECO:0000313" key="13">
    <source>
        <dbReference type="Proteomes" id="UP000001774"/>
    </source>
</evidence>
<keyword evidence="9" id="KW-1035">Host cytoplasm</keyword>
<evidence type="ECO:0000256" key="10">
    <source>
        <dbReference type="RuleBase" id="RU003788"/>
    </source>
</evidence>
<dbReference type="KEGG" id="vg:2648375"/>
<name>Q7Y5I9_9CAUD</name>
<evidence type="ECO:0000256" key="9">
    <source>
        <dbReference type="HAMAP-Rule" id="MF_04110"/>
    </source>
</evidence>
<keyword evidence="4 9" id="KW-0081">Bacteriolytic enzyme</keyword>
<feature type="transmembrane region" description="Helical" evidence="11">
    <location>
        <begin position="12"/>
        <end position="35"/>
    </location>
</feature>
<dbReference type="GO" id="GO:0016998">
    <property type="term" value="P:cell wall macromolecule catabolic process"/>
    <property type="evidence" value="ECO:0007669"/>
    <property type="project" value="InterPro"/>
</dbReference>
<dbReference type="GO" id="GO:0009253">
    <property type="term" value="P:peptidoglycan catabolic process"/>
    <property type="evidence" value="ECO:0007669"/>
    <property type="project" value="UniProtKB-UniRule"/>
</dbReference>
<keyword evidence="5 9" id="KW-0378">Hydrolase</keyword>
<sequence length="223" mass="24912">MSTLNFISTYGSVLITSLAILVAGITLVLRVQELIYKYRKERKRIKMSESAKQQDWAWKIIALGGLGLSAAGVVAISSHEGLRYTAYPDPATKAAPWTICYGHTGPEVRPGLVVTQSQCDKWLAQDLSKAEQQVRAVVKVRITQGEMDAYTSFVYNAGIGNFRGSTMLKLLNQGKRKEACDQFPRWSYANKIRLEGLAKRRYEERAMCLKGGKYVNAAIMETH</sequence>
<keyword evidence="11" id="KW-0472">Membrane</keyword>
<evidence type="ECO:0000256" key="3">
    <source>
        <dbReference type="ARBA" id="ARBA00022612"/>
    </source>
</evidence>
<keyword evidence="11" id="KW-0812">Transmembrane</keyword>
<feature type="transmembrane region" description="Helical" evidence="11">
    <location>
        <begin position="56"/>
        <end position="76"/>
    </location>
</feature>
<dbReference type="HAMAP" id="MF_04110">
    <property type="entry name" value="ENDOLYSIN_T4"/>
    <property type="match status" value="1"/>
</dbReference>
<dbReference type="InterPro" id="IPR002196">
    <property type="entry name" value="Glyco_hydro_24"/>
</dbReference>
<dbReference type="GeneID" id="2648375"/>
<keyword evidence="2 9" id="KW-0929">Antimicrobial</keyword>
<dbReference type="GO" id="GO:0042742">
    <property type="term" value="P:defense response to bacterium"/>
    <property type="evidence" value="ECO:0007669"/>
    <property type="project" value="UniProtKB-KW"/>
</dbReference>
<keyword evidence="3 9" id="KW-1188">Viral release from host cell</keyword>
<dbReference type="EC" id="3.2.1.17" evidence="9"/>
<feature type="active site" description="Proton donor/acceptor" evidence="9">
    <location>
        <position position="80"/>
    </location>
</feature>
<proteinExistence type="inferred from homology"/>
<dbReference type="SUPFAM" id="SSF53955">
    <property type="entry name" value="Lysozyme-like"/>
    <property type="match status" value="1"/>
</dbReference>
<accession>Q7Y5I9</accession>
<evidence type="ECO:0000256" key="2">
    <source>
        <dbReference type="ARBA" id="ARBA00022529"/>
    </source>
</evidence>
<organism evidence="12 13">
    <name type="scientific">Xanthomonas phage Xp10</name>
    <dbReference type="NCBI Taxonomy" id="2907956"/>
    <lineage>
        <taxon>Viruses</taxon>
        <taxon>Duplodnaviria</taxon>
        <taxon>Heunggongvirae</taxon>
        <taxon>Uroviricota</taxon>
        <taxon>Caudoviricetes</taxon>
        <taxon>Xipdecavirus</taxon>
        <taxon>Xipdecavirus Xp10</taxon>
    </lineage>
</organism>
<comment type="similarity">
    <text evidence="9 10">Belongs to the glycosyl hydrolase 24 family.</text>
</comment>
<comment type="catalytic activity">
    <reaction evidence="1 9 10">
        <text>Hydrolysis of (1-&gt;4)-beta-linkages between N-acetylmuramic acid and N-acetyl-D-glucosamine residues in a peptidoglycan and between N-acetyl-D-glucosamine residues in chitodextrins.</text>
        <dbReference type="EC" id="3.2.1.17"/>
    </reaction>
</comment>
<reference evidence="12 13" key="1">
    <citation type="journal article" date="2003" name="J. Mol. Biol.">
        <title>Genome of Xanthomonas oryzae bacteriophage Xp10: an odd T-odd phage.</title>
        <authorList>
            <person name="Yuzenkova J."/>
            <person name="Nechaev S."/>
            <person name="Berlin J."/>
            <person name="Rogulja D."/>
            <person name="Kuznedelov K."/>
            <person name="Inman R."/>
            <person name="Mushegian A."/>
            <person name="Severinov K."/>
        </authorList>
    </citation>
    <scope>NUCLEOTIDE SEQUENCE</scope>
</reference>
<dbReference type="CAZy" id="GH24">
    <property type="family name" value="Glycoside Hydrolase Family 24"/>
</dbReference>
<dbReference type="Pfam" id="PF00959">
    <property type="entry name" value="Phage_lysozyme"/>
    <property type="match status" value="1"/>
</dbReference>
<evidence type="ECO:0000256" key="1">
    <source>
        <dbReference type="ARBA" id="ARBA00000632"/>
    </source>
</evidence>
<keyword evidence="8 9" id="KW-0326">Glycosidase</keyword>
<keyword evidence="13" id="KW-1185">Reference proteome</keyword>
<comment type="function">
    <text evidence="9">Endolysin with lysozyme activity that degrades host peptidoglycans and participates with the holin and spanin proteins in the sequential events which lead to the programmed host cell lysis releasing the mature viral particles. Once the holin has permeabilized the host cell membrane, the endolysin can reach the periplasm and break down the peptidoglycan layer.</text>
</comment>
<evidence type="ECO:0000256" key="4">
    <source>
        <dbReference type="ARBA" id="ARBA00022638"/>
    </source>
</evidence>
<evidence type="ECO:0000256" key="8">
    <source>
        <dbReference type="ARBA" id="ARBA00023295"/>
    </source>
</evidence>
<feature type="active site" description="Proton donor/acceptor" evidence="9">
    <location>
        <position position="89"/>
    </location>
</feature>
<evidence type="ECO:0000256" key="7">
    <source>
        <dbReference type="ARBA" id="ARBA00023142"/>
    </source>
</evidence>
<keyword evidence="7 9" id="KW-0578">Host cell lysis by virus</keyword>
<dbReference type="EMBL" id="AY299121">
    <property type="protein sequence ID" value="AAP58695.1"/>
    <property type="molecule type" value="Genomic_DNA"/>
</dbReference>
<dbReference type="GO" id="GO:0003796">
    <property type="term" value="F:lysozyme activity"/>
    <property type="evidence" value="ECO:0007669"/>
    <property type="project" value="UniProtKB-UniRule"/>
</dbReference>
<comment type="subcellular location">
    <subcellularLocation>
        <location evidence="9">Host cytoplasm</location>
    </subcellularLocation>
    <text evidence="9">The endolysin is cytoplasmic, but can reach the periplasmic space with the help of the holins which disrupt the host cell membrane.</text>
</comment>
<keyword evidence="11" id="KW-1133">Transmembrane helix</keyword>
<dbReference type="InterPro" id="IPR023346">
    <property type="entry name" value="Lysozyme-like_dom_sf"/>
</dbReference>
<evidence type="ECO:0000313" key="12">
    <source>
        <dbReference type="EMBL" id="AAP58695.1"/>
    </source>
</evidence>
<dbReference type="PANTHER" id="PTHR38107">
    <property type="match status" value="1"/>
</dbReference>
<dbReference type="GO" id="GO:0030430">
    <property type="term" value="C:host cell cytoplasm"/>
    <property type="evidence" value="ECO:0007669"/>
    <property type="project" value="UniProtKB-SubCell"/>
</dbReference>
<dbReference type="InterPro" id="IPR023347">
    <property type="entry name" value="Lysozyme_dom_sf"/>
</dbReference>
<dbReference type="PANTHER" id="PTHR38107:SF3">
    <property type="entry name" value="LYSOZYME RRRD-RELATED"/>
    <property type="match status" value="1"/>
</dbReference>
<dbReference type="InterPro" id="IPR034690">
    <property type="entry name" value="Endolysin_T4_type"/>
</dbReference>
<dbReference type="GO" id="GO:0044659">
    <property type="term" value="P:viral release from host cell by cytolysis"/>
    <property type="evidence" value="ECO:0007669"/>
    <property type="project" value="UniProtKB-UniRule"/>
</dbReference>
<keyword evidence="6 9" id="KW-0204">Cytolysis</keyword>
<protein>
    <recommendedName>
        <fullName evidence="9">Endolysin</fullName>
        <ecNumber evidence="9">3.2.1.17</ecNumber>
    </recommendedName>
    <alternativeName>
        <fullName evidence="9">Lysis protein</fullName>
    </alternativeName>
    <alternativeName>
        <fullName evidence="9">Lysozyme</fullName>
    </alternativeName>
    <alternativeName>
        <fullName evidence="9">Muramidase</fullName>
    </alternativeName>
</protein>
<dbReference type="Gene3D" id="1.10.530.40">
    <property type="match status" value="1"/>
</dbReference>
<dbReference type="Proteomes" id="UP000001774">
    <property type="component" value="Segment"/>
</dbReference>